<proteinExistence type="predicted"/>
<evidence type="ECO:0000313" key="1">
    <source>
        <dbReference type="EMBL" id="JAD52848.1"/>
    </source>
</evidence>
<dbReference type="AlphaFoldDB" id="A0A0A9ASJ1"/>
<reference evidence="1" key="2">
    <citation type="journal article" date="2015" name="Data Brief">
        <title>Shoot transcriptome of the giant reed, Arundo donax.</title>
        <authorList>
            <person name="Barrero R.A."/>
            <person name="Guerrero F.D."/>
            <person name="Moolhuijzen P."/>
            <person name="Goolsby J.A."/>
            <person name="Tidwell J."/>
            <person name="Bellgard S.E."/>
            <person name="Bellgard M.I."/>
        </authorList>
    </citation>
    <scope>NUCLEOTIDE SEQUENCE</scope>
    <source>
        <tissue evidence="1">Shoot tissue taken approximately 20 cm above the soil surface</tissue>
    </source>
</reference>
<reference evidence="1" key="1">
    <citation type="submission" date="2014-09" db="EMBL/GenBank/DDBJ databases">
        <authorList>
            <person name="Magalhaes I.L.F."/>
            <person name="Oliveira U."/>
            <person name="Santos F.R."/>
            <person name="Vidigal T.H.D.A."/>
            <person name="Brescovit A.D."/>
            <person name="Santos A.J."/>
        </authorList>
    </citation>
    <scope>NUCLEOTIDE SEQUENCE</scope>
    <source>
        <tissue evidence="1">Shoot tissue taken approximately 20 cm above the soil surface</tissue>
    </source>
</reference>
<accession>A0A0A9ASJ1</accession>
<name>A0A0A9ASJ1_ARUDO</name>
<organism evidence="1">
    <name type="scientific">Arundo donax</name>
    <name type="common">Giant reed</name>
    <name type="synonym">Donax arundinaceus</name>
    <dbReference type="NCBI Taxonomy" id="35708"/>
    <lineage>
        <taxon>Eukaryota</taxon>
        <taxon>Viridiplantae</taxon>
        <taxon>Streptophyta</taxon>
        <taxon>Embryophyta</taxon>
        <taxon>Tracheophyta</taxon>
        <taxon>Spermatophyta</taxon>
        <taxon>Magnoliopsida</taxon>
        <taxon>Liliopsida</taxon>
        <taxon>Poales</taxon>
        <taxon>Poaceae</taxon>
        <taxon>PACMAD clade</taxon>
        <taxon>Arundinoideae</taxon>
        <taxon>Arundineae</taxon>
        <taxon>Arundo</taxon>
    </lineage>
</organism>
<protein>
    <submittedName>
        <fullName evidence="1">Uncharacterized protein</fullName>
    </submittedName>
</protein>
<dbReference type="EMBL" id="GBRH01245047">
    <property type="protein sequence ID" value="JAD52848.1"/>
    <property type="molecule type" value="Transcribed_RNA"/>
</dbReference>
<sequence length="34" mass="3996">MYISAQILNLIQLNPQLLSKMSSARTLTWPRIFF</sequence>